<reference evidence="1" key="1">
    <citation type="submission" date="2013-07" db="EMBL/GenBank/DDBJ databases">
        <title>The genome of an arbuscular mycorrhizal fungus provides insights into the evolution of the oldest plant symbiosis.</title>
        <authorList>
            <consortium name="DOE Joint Genome Institute"/>
            <person name="Tisserant E."/>
            <person name="Malbreil M."/>
            <person name="Kuo A."/>
            <person name="Kohler A."/>
            <person name="Symeonidi A."/>
            <person name="Balestrini R."/>
            <person name="Charron P."/>
            <person name="Duensing N."/>
            <person name="Frei-dit-Frey N."/>
            <person name="Gianinazzi-Pearson V."/>
            <person name="Gilbert B."/>
            <person name="Handa Y."/>
            <person name="Hijri M."/>
            <person name="Kaul R."/>
            <person name="Kawaguchi M."/>
            <person name="Krajinski F."/>
            <person name="Lammers P."/>
            <person name="Lapierre D."/>
            <person name="Masclaux F.G."/>
            <person name="Murat C."/>
            <person name="Morin E."/>
            <person name="Ndikumana S."/>
            <person name="Pagni M."/>
            <person name="Petitpierre D."/>
            <person name="Requena N."/>
            <person name="Rosikiewicz P."/>
            <person name="Riley R."/>
            <person name="Saito K."/>
            <person name="San Clemente H."/>
            <person name="Shapiro H."/>
            <person name="van Tuinen D."/>
            <person name="Becard G."/>
            <person name="Bonfante P."/>
            <person name="Paszkowski U."/>
            <person name="Shachar-Hill Y."/>
            <person name="Young J.P."/>
            <person name="Sanders I.R."/>
            <person name="Henrissat B."/>
            <person name="Rensing S.A."/>
            <person name="Grigoriev I.V."/>
            <person name="Corradi N."/>
            <person name="Roux C."/>
            <person name="Martin F."/>
        </authorList>
    </citation>
    <scope>NUCLEOTIDE SEQUENCE</scope>
    <source>
        <strain evidence="1">DAOM 197198</strain>
    </source>
</reference>
<organism evidence="1">
    <name type="scientific">Rhizophagus irregularis (strain DAOM 181602 / DAOM 197198 / MUCL 43194)</name>
    <name type="common">Arbuscular mycorrhizal fungus</name>
    <name type="synonym">Glomus intraradices</name>
    <dbReference type="NCBI Taxonomy" id="747089"/>
    <lineage>
        <taxon>Eukaryota</taxon>
        <taxon>Fungi</taxon>
        <taxon>Fungi incertae sedis</taxon>
        <taxon>Mucoromycota</taxon>
        <taxon>Glomeromycotina</taxon>
        <taxon>Glomeromycetes</taxon>
        <taxon>Glomerales</taxon>
        <taxon>Glomeraceae</taxon>
        <taxon>Rhizophagus</taxon>
    </lineage>
</organism>
<dbReference type="AlphaFoldDB" id="U9TQ74"/>
<dbReference type="HOGENOM" id="CLU_028913_0_2_1"/>
<sequence length="228" mass="26814">MIGTFYFRIGNFFCASLSCENFEDFDKLQHVILPKLQILKIQRAFPKCELLIKFLENNGKNLKEFYLSDIKGYSDNSLNLAIAKFCPNLKKLSTGIKNDELETLKIIFNNCQYLESIKIWCGSIFLSEKEALETVVKQSHKNISELILYHLYYVRPRLFPEELESFFISWENRVPLKPLSLVIITDYFCINTLDKYDENMKIIKKYIRSGVIKNFEVTGFEEDESTNY</sequence>
<protein>
    <submittedName>
        <fullName evidence="1">Uncharacterized protein</fullName>
    </submittedName>
</protein>
<accession>U9TQ74</accession>
<dbReference type="Gene3D" id="3.80.10.10">
    <property type="entry name" value="Ribonuclease Inhibitor"/>
    <property type="match status" value="1"/>
</dbReference>
<evidence type="ECO:0000313" key="1">
    <source>
        <dbReference type="EMBL" id="ESA10285.1"/>
    </source>
</evidence>
<dbReference type="InterPro" id="IPR032675">
    <property type="entry name" value="LRR_dom_sf"/>
</dbReference>
<gene>
    <name evidence="1" type="ORF">GLOINDRAFT_324362</name>
</gene>
<name>U9TQ74_RHIID</name>
<dbReference type="VEuPathDB" id="FungiDB:RhiirFUN_005628"/>
<dbReference type="SUPFAM" id="SSF52047">
    <property type="entry name" value="RNI-like"/>
    <property type="match status" value="1"/>
</dbReference>
<dbReference type="EMBL" id="KI287267">
    <property type="protein sequence ID" value="ESA10285.1"/>
    <property type="molecule type" value="Genomic_DNA"/>
</dbReference>
<proteinExistence type="predicted"/>